<evidence type="ECO:0000313" key="8">
    <source>
        <dbReference type="EMBL" id="GCB18357.1"/>
    </source>
</evidence>
<gene>
    <name evidence="8" type="ORF">AAWM_01242</name>
</gene>
<keyword evidence="4 7" id="KW-1133">Transmembrane helix</keyword>
<dbReference type="InterPro" id="IPR000612">
    <property type="entry name" value="PMP3"/>
</dbReference>
<dbReference type="PROSITE" id="PS01309">
    <property type="entry name" value="UPF0057"/>
    <property type="match status" value="1"/>
</dbReference>
<reference evidence="8 9" key="1">
    <citation type="submission" date="2016-09" db="EMBL/GenBank/DDBJ databases">
        <title>Aspergillus awamori IFM 58123T.</title>
        <authorList>
            <person name="Kusuya Y."/>
            <person name="Shimizu M."/>
            <person name="Takahashi H."/>
            <person name="Yaguchi T."/>
        </authorList>
    </citation>
    <scope>NUCLEOTIDE SEQUENCE [LARGE SCALE GENOMIC DNA]</scope>
    <source>
        <strain evidence="8 9">IFM 58123</strain>
    </source>
</reference>
<feature type="region of interest" description="Disordered" evidence="6">
    <location>
        <begin position="278"/>
        <end position="306"/>
    </location>
</feature>
<comment type="similarity">
    <text evidence="2">Belongs to the UPF0057 (PMP3) family.</text>
</comment>
<feature type="region of interest" description="Disordered" evidence="6">
    <location>
        <begin position="453"/>
        <end position="482"/>
    </location>
</feature>
<evidence type="ECO:0000256" key="6">
    <source>
        <dbReference type="SAM" id="MobiDB-lite"/>
    </source>
</evidence>
<evidence type="ECO:0000256" key="1">
    <source>
        <dbReference type="ARBA" id="ARBA00004370"/>
    </source>
</evidence>
<feature type="region of interest" description="Disordered" evidence="6">
    <location>
        <begin position="667"/>
        <end position="711"/>
    </location>
</feature>
<dbReference type="GO" id="GO:0016020">
    <property type="term" value="C:membrane"/>
    <property type="evidence" value="ECO:0007669"/>
    <property type="project" value="UniProtKB-SubCell"/>
</dbReference>
<feature type="transmembrane region" description="Helical" evidence="7">
    <location>
        <begin position="232"/>
        <end position="256"/>
    </location>
</feature>
<organism evidence="8 9">
    <name type="scientific">Aspergillus awamori</name>
    <name type="common">Black koji mold</name>
    <dbReference type="NCBI Taxonomy" id="105351"/>
    <lineage>
        <taxon>Eukaryota</taxon>
        <taxon>Fungi</taxon>
        <taxon>Dikarya</taxon>
        <taxon>Ascomycota</taxon>
        <taxon>Pezizomycotina</taxon>
        <taxon>Eurotiomycetes</taxon>
        <taxon>Eurotiomycetidae</taxon>
        <taxon>Eurotiales</taxon>
        <taxon>Aspergillaceae</taxon>
        <taxon>Aspergillus</taxon>
    </lineage>
</organism>
<keyword evidence="3 7" id="KW-0812">Transmembrane</keyword>
<dbReference type="PANTHER" id="PTHR21659:SF116">
    <property type="entry name" value="PLASMA MEMBRANE PROTEOLIPID 3"/>
    <property type="match status" value="1"/>
</dbReference>
<comment type="subcellular location">
    <subcellularLocation>
        <location evidence="1">Membrane</location>
    </subcellularLocation>
</comment>
<keyword evidence="9" id="KW-1185">Reference proteome</keyword>
<evidence type="ECO:0000256" key="3">
    <source>
        <dbReference type="ARBA" id="ARBA00022692"/>
    </source>
</evidence>
<name>A0A401KGH4_ASPAW</name>
<dbReference type="EMBL" id="BDHI01000001">
    <property type="protein sequence ID" value="GCB18357.1"/>
    <property type="molecule type" value="Genomic_DNA"/>
</dbReference>
<feature type="compositionally biased region" description="Polar residues" evidence="6">
    <location>
        <begin position="351"/>
        <end position="365"/>
    </location>
</feature>
<feature type="compositionally biased region" description="Polar residues" evidence="6">
    <location>
        <begin position="192"/>
        <end position="206"/>
    </location>
</feature>
<dbReference type="STRING" id="105351.A0A401KGH4"/>
<protein>
    <submittedName>
        <fullName evidence="8">Plasma membrane proteolipid 3</fullName>
    </submittedName>
</protein>
<feature type="region of interest" description="Disordered" evidence="6">
    <location>
        <begin position="351"/>
        <end position="374"/>
    </location>
</feature>
<evidence type="ECO:0000256" key="2">
    <source>
        <dbReference type="ARBA" id="ARBA00009530"/>
    </source>
</evidence>
<dbReference type="Proteomes" id="UP000286921">
    <property type="component" value="Unassembled WGS sequence"/>
</dbReference>
<evidence type="ECO:0000313" key="9">
    <source>
        <dbReference type="Proteomes" id="UP000286921"/>
    </source>
</evidence>
<evidence type="ECO:0000256" key="4">
    <source>
        <dbReference type="ARBA" id="ARBA00022989"/>
    </source>
</evidence>
<feature type="compositionally biased region" description="Polar residues" evidence="6">
    <location>
        <begin position="416"/>
        <end position="428"/>
    </location>
</feature>
<dbReference type="PANTHER" id="PTHR21659">
    <property type="entry name" value="HYDROPHOBIC PROTEIN RCI2 LOW TEMPERATURE AND SALT RESPONSIVE PROTEIN LTI6 -RELATED"/>
    <property type="match status" value="1"/>
</dbReference>
<feature type="compositionally biased region" description="Low complexity" evidence="6">
    <location>
        <begin position="207"/>
        <end position="225"/>
    </location>
</feature>
<feature type="compositionally biased region" description="Pro residues" evidence="6">
    <location>
        <begin position="283"/>
        <end position="296"/>
    </location>
</feature>
<comment type="caution">
    <text evidence="8">The sequence shown here is derived from an EMBL/GenBank/DDBJ whole genome shotgun (WGS) entry which is preliminary data.</text>
</comment>
<evidence type="ECO:0000256" key="7">
    <source>
        <dbReference type="SAM" id="Phobius"/>
    </source>
</evidence>
<dbReference type="Pfam" id="PF01679">
    <property type="entry name" value="Pmp3"/>
    <property type="match status" value="1"/>
</dbReference>
<evidence type="ECO:0000256" key="5">
    <source>
        <dbReference type="ARBA" id="ARBA00023136"/>
    </source>
</evidence>
<keyword evidence="5 7" id="KW-0472">Membrane</keyword>
<feature type="region of interest" description="Disordered" evidence="6">
    <location>
        <begin position="192"/>
        <end position="226"/>
    </location>
</feature>
<accession>A0A401KGH4</accession>
<dbReference type="AlphaFoldDB" id="A0A401KGH4"/>
<feature type="region of interest" description="Disordered" evidence="6">
    <location>
        <begin position="412"/>
        <end position="433"/>
    </location>
</feature>
<proteinExistence type="inferred from homology"/>
<sequence>MPFTASDICKIIFAIILPPLGVFLERGCGADFLINICLTILGWLPGVIHALPLLRPVITAHFDSKPVDWGNNLVLPTISYPTESKIRNLAGRGDVVNIISIVPRAPDESSLMQPRQHKRRHWADVQHAHLQRRLVRHLRLGTWSFATDSCYDHRDSDANRIKSHAKDCNDDDSDGAIYLQLHTEQTSVTTETFQSPLTVPTSQPFLTATGSATSSGQSASASASDSRLEPAAVIGVSVASGISGFFIMGVIIFFCCRKARRRKQDEKDHFFEIGGVMSEPPDFTFPPRRPTGPRPMPGTTDRDSETSRLITPFEPRAQTPAVVVTGPGNHHNNSPMGVYSTDRIGFAMTSNSEAEGSLSQSSPRTISDLLPDKPTLGLYPEPLRLSRQKPPRPHSHATLFEEDMARPRSVFGAPYQNLNQPTSSSQTQESRRYNRAPMAGLPAHPRAMLHGFGEGQDGKLAMRGPNYRRRPTYAESGSRVRYSNQDDTYESLLQSSPVSDAGEFVDRDRQHRGAGHVRLVGPASSQGVASGPFGGTDANNSMLYNLDDNFEDIDINGSTSRLDRESRHSGNLRPLTPVREVRTPTRESPTPNWEFASCDQPGLPRMPFSRAVSPRQEIVSRPRIVRGDDIKRVQIRRKPHAGGLTVPYSPEDYWLGHDPGPVLETRARRQSTDSMRSIESVRGHMPKKKPVPYERNVTPSRSGSDLILRVD</sequence>